<keyword evidence="5" id="KW-1185">Reference proteome</keyword>
<name>A0A0C3PVF0_PHLG1</name>
<dbReference type="Pfam" id="PF07855">
    <property type="entry name" value="ATG101"/>
    <property type="match status" value="1"/>
</dbReference>
<dbReference type="GO" id="GO:0000045">
    <property type="term" value="P:autophagosome assembly"/>
    <property type="evidence" value="ECO:0007669"/>
    <property type="project" value="TreeGrafter"/>
</dbReference>
<keyword evidence="3" id="KW-0072">Autophagy</keyword>
<dbReference type="HOGENOM" id="CLU_069661_1_1_1"/>
<organism evidence="4 5">
    <name type="scientific">Phlebiopsis gigantea (strain 11061_1 CR5-6)</name>
    <name type="common">White-rot fungus</name>
    <name type="synonym">Peniophora gigantea</name>
    <dbReference type="NCBI Taxonomy" id="745531"/>
    <lineage>
        <taxon>Eukaryota</taxon>
        <taxon>Fungi</taxon>
        <taxon>Dikarya</taxon>
        <taxon>Basidiomycota</taxon>
        <taxon>Agaricomycotina</taxon>
        <taxon>Agaricomycetes</taxon>
        <taxon>Polyporales</taxon>
        <taxon>Phanerochaetaceae</taxon>
        <taxon>Phlebiopsis</taxon>
    </lineage>
</organism>
<dbReference type="EMBL" id="KN840443">
    <property type="protein sequence ID" value="KIP11813.1"/>
    <property type="molecule type" value="Genomic_DNA"/>
</dbReference>
<dbReference type="InterPro" id="IPR012445">
    <property type="entry name" value="ATG101"/>
</dbReference>
<evidence type="ECO:0000313" key="5">
    <source>
        <dbReference type="Proteomes" id="UP000053257"/>
    </source>
</evidence>
<comment type="similarity">
    <text evidence="1">Belongs to the ATG101 family.</text>
</comment>
<evidence type="ECO:0000256" key="3">
    <source>
        <dbReference type="ARBA" id="ARBA00023006"/>
    </source>
</evidence>
<evidence type="ECO:0000256" key="1">
    <source>
        <dbReference type="ARBA" id="ARBA00007130"/>
    </source>
</evidence>
<dbReference type="AlphaFoldDB" id="A0A0C3PVF0"/>
<dbReference type="GO" id="GO:1990316">
    <property type="term" value="C:Atg1/ULK1 kinase complex"/>
    <property type="evidence" value="ECO:0007669"/>
    <property type="project" value="TreeGrafter"/>
</dbReference>
<dbReference type="Proteomes" id="UP000053257">
    <property type="component" value="Unassembled WGS sequence"/>
</dbReference>
<evidence type="ECO:0000256" key="2">
    <source>
        <dbReference type="ARBA" id="ARBA00018874"/>
    </source>
</evidence>
<evidence type="ECO:0000313" key="4">
    <source>
        <dbReference type="EMBL" id="KIP11813.1"/>
    </source>
</evidence>
<dbReference type="PANTHER" id="PTHR13292:SF0">
    <property type="entry name" value="AUTOPHAGY-RELATED PROTEIN 101"/>
    <property type="match status" value="1"/>
</dbReference>
<dbReference type="PANTHER" id="PTHR13292">
    <property type="entry name" value="AUTOPHAGY-RELATED PROTEIN 101"/>
    <property type="match status" value="1"/>
</dbReference>
<dbReference type="GO" id="GO:0000407">
    <property type="term" value="C:phagophore assembly site"/>
    <property type="evidence" value="ECO:0007669"/>
    <property type="project" value="TreeGrafter"/>
</dbReference>
<accession>A0A0C3PVF0</accession>
<dbReference type="GO" id="GO:0019901">
    <property type="term" value="F:protein kinase binding"/>
    <property type="evidence" value="ECO:0007669"/>
    <property type="project" value="TreeGrafter"/>
</dbReference>
<proteinExistence type="inferred from homology"/>
<reference evidence="4 5" key="1">
    <citation type="journal article" date="2014" name="PLoS Genet.">
        <title>Analysis of the Phlebiopsis gigantea genome, transcriptome and secretome provides insight into its pioneer colonization strategies of wood.</title>
        <authorList>
            <person name="Hori C."/>
            <person name="Ishida T."/>
            <person name="Igarashi K."/>
            <person name="Samejima M."/>
            <person name="Suzuki H."/>
            <person name="Master E."/>
            <person name="Ferreira P."/>
            <person name="Ruiz-Duenas F.J."/>
            <person name="Held B."/>
            <person name="Canessa P."/>
            <person name="Larrondo L.F."/>
            <person name="Schmoll M."/>
            <person name="Druzhinina I.S."/>
            <person name="Kubicek C.P."/>
            <person name="Gaskell J.A."/>
            <person name="Kersten P."/>
            <person name="St John F."/>
            <person name="Glasner J."/>
            <person name="Sabat G."/>
            <person name="Splinter BonDurant S."/>
            <person name="Syed K."/>
            <person name="Yadav J."/>
            <person name="Mgbeahuruike A.C."/>
            <person name="Kovalchuk A."/>
            <person name="Asiegbu F.O."/>
            <person name="Lackner G."/>
            <person name="Hoffmeister D."/>
            <person name="Rencoret J."/>
            <person name="Gutierrez A."/>
            <person name="Sun H."/>
            <person name="Lindquist E."/>
            <person name="Barry K."/>
            <person name="Riley R."/>
            <person name="Grigoriev I.V."/>
            <person name="Henrissat B."/>
            <person name="Kues U."/>
            <person name="Berka R.M."/>
            <person name="Martinez A.T."/>
            <person name="Covert S.F."/>
            <person name="Blanchette R.A."/>
            <person name="Cullen D."/>
        </authorList>
    </citation>
    <scope>NUCLEOTIDE SEQUENCE [LARGE SCALE GENOMIC DNA]</scope>
    <source>
        <strain evidence="4 5">11061_1 CR5-6</strain>
    </source>
</reference>
<dbReference type="STRING" id="745531.A0A0C3PVF0"/>
<sequence length="134" mass="15040">MPGVDDQEIKFLVDQKVDLFWKGIEGGAKKRGEIIVTFSEKRQKKSWLGLISEEEVPWEQWIVKAEIRHPIPDKERQKFDSDLSAALTKSLQSMLTHTSSERGRSVVPLISNAQGISPFPVKLAVRVNGVEVSG</sequence>
<dbReference type="OrthoDB" id="10259639at2759"/>
<protein>
    <recommendedName>
        <fullName evidence="2">Autophagy-related protein 101</fullName>
    </recommendedName>
</protein>
<gene>
    <name evidence="4" type="ORF">PHLGIDRAFT_17831</name>
</gene>